<sequence length="106" mass="11916">MGKEAGCHEGALSGGGRRLRRPKEAGGKGILGRGKLRPENVGKSWKFSRKLQTSCISSTRTHKEINKHYLFKNSQRDIEKFHKLTNRSKEKISFINISSYIACGLL</sequence>
<evidence type="ECO:0000313" key="3">
    <source>
        <dbReference type="Proteomes" id="UP000829196"/>
    </source>
</evidence>
<keyword evidence="3" id="KW-1185">Reference proteome</keyword>
<name>A0A8T3AZZ6_DENNO</name>
<comment type="caution">
    <text evidence="2">The sequence shown here is derived from an EMBL/GenBank/DDBJ whole genome shotgun (WGS) entry which is preliminary data.</text>
</comment>
<protein>
    <submittedName>
        <fullName evidence="2">Uncharacterized protein</fullName>
    </submittedName>
</protein>
<proteinExistence type="predicted"/>
<dbReference type="AlphaFoldDB" id="A0A8T3AZZ6"/>
<accession>A0A8T3AZZ6</accession>
<gene>
    <name evidence="2" type="ORF">KFK09_016606</name>
</gene>
<dbReference type="Proteomes" id="UP000829196">
    <property type="component" value="Unassembled WGS sequence"/>
</dbReference>
<feature type="region of interest" description="Disordered" evidence="1">
    <location>
        <begin position="1"/>
        <end position="37"/>
    </location>
</feature>
<evidence type="ECO:0000256" key="1">
    <source>
        <dbReference type="SAM" id="MobiDB-lite"/>
    </source>
</evidence>
<reference evidence="2" key="1">
    <citation type="journal article" date="2022" name="Front. Genet.">
        <title>Chromosome-Scale Assembly of the Dendrobium nobile Genome Provides Insights Into the Molecular Mechanism of the Biosynthesis of the Medicinal Active Ingredient of Dendrobium.</title>
        <authorList>
            <person name="Xu Q."/>
            <person name="Niu S.-C."/>
            <person name="Li K.-L."/>
            <person name="Zheng P.-J."/>
            <person name="Zhang X.-J."/>
            <person name="Jia Y."/>
            <person name="Liu Y."/>
            <person name="Niu Y.-X."/>
            <person name="Yu L.-H."/>
            <person name="Chen D.-F."/>
            <person name="Zhang G.-Q."/>
        </authorList>
    </citation>
    <scope>NUCLEOTIDE SEQUENCE</scope>
    <source>
        <tissue evidence="2">Leaf</tissue>
    </source>
</reference>
<organism evidence="2 3">
    <name type="scientific">Dendrobium nobile</name>
    <name type="common">Orchid</name>
    <dbReference type="NCBI Taxonomy" id="94219"/>
    <lineage>
        <taxon>Eukaryota</taxon>
        <taxon>Viridiplantae</taxon>
        <taxon>Streptophyta</taxon>
        <taxon>Embryophyta</taxon>
        <taxon>Tracheophyta</taxon>
        <taxon>Spermatophyta</taxon>
        <taxon>Magnoliopsida</taxon>
        <taxon>Liliopsida</taxon>
        <taxon>Asparagales</taxon>
        <taxon>Orchidaceae</taxon>
        <taxon>Epidendroideae</taxon>
        <taxon>Malaxideae</taxon>
        <taxon>Dendrobiinae</taxon>
        <taxon>Dendrobium</taxon>
    </lineage>
</organism>
<evidence type="ECO:0000313" key="2">
    <source>
        <dbReference type="EMBL" id="KAI0501661.1"/>
    </source>
</evidence>
<dbReference type="EMBL" id="JAGYWB010000012">
    <property type="protein sequence ID" value="KAI0501661.1"/>
    <property type="molecule type" value="Genomic_DNA"/>
</dbReference>